<dbReference type="CDD" id="cd21089">
    <property type="entry name" value="Trm112-like"/>
    <property type="match status" value="1"/>
</dbReference>
<dbReference type="GO" id="GO:0070476">
    <property type="term" value="P:rRNA (guanine-N7)-methylation"/>
    <property type="evidence" value="ECO:0007669"/>
    <property type="project" value="TreeGrafter"/>
</dbReference>
<dbReference type="SUPFAM" id="SSF158997">
    <property type="entry name" value="Trm112p-like"/>
    <property type="match status" value="1"/>
</dbReference>
<dbReference type="InterPro" id="IPR005651">
    <property type="entry name" value="Trm112-like"/>
</dbReference>
<evidence type="ECO:0000256" key="2">
    <source>
        <dbReference type="ARBA" id="ARBA00065633"/>
    </source>
</evidence>
<organism evidence="3 4">
    <name type="scientific">Apatococcus lobatus</name>
    <dbReference type="NCBI Taxonomy" id="904363"/>
    <lineage>
        <taxon>Eukaryota</taxon>
        <taxon>Viridiplantae</taxon>
        <taxon>Chlorophyta</taxon>
        <taxon>core chlorophytes</taxon>
        <taxon>Trebouxiophyceae</taxon>
        <taxon>Chlorellales</taxon>
        <taxon>Chlorellaceae</taxon>
        <taxon>Apatococcus</taxon>
    </lineage>
</organism>
<evidence type="ECO:0008006" key="5">
    <source>
        <dbReference type="Google" id="ProtNLM"/>
    </source>
</evidence>
<evidence type="ECO:0000313" key="3">
    <source>
        <dbReference type="EMBL" id="KAK9831120.1"/>
    </source>
</evidence>
<reference evidence="3 4" key="1">
    <citation type="journal article" date="2024" name="Nat. Commun.">
        <title>Phylogenomics reveals the evolutionary origins of lichenization in chlorophyte algae.</title>
        <authorList>
            <person name="Puginier C."/>
            <person name="Libourel C."/>
            <person name="Otte J."/>
            <person name="Skaloud P."/>
            <person name="Haon M."/>
            <person name="Grisel S."/>
            <person name="Petersen M."/>
            <person name="Berrin J.G."/>
            <person name="Delaux P.M."/>
            <person name="Dal Grande F."/>
            <person name="Keller J."/>
        </authorList>
    </citation>
    <scope>NUCLEOTIDE SEQUENCE [LARGE SCALE GENOMIC DNA]</scope>
    <source>
        <strain evidence="3 4">SAG 2145</strain>
    </source>
</reference>
<dbReference type="EMBL" id="JALJOS010000014">
    <property type="protein sequence ID" value="KAK9831120.1"/>
    <property type="molecule type" value="Genomic_DNA"/>
</dbReference>
<dbReference type="InterPro" id="IPR039127">
    <property type="entry name" value="Trm112"/>
</dbReference>
<gene>
    <name evidence="3" type="ORF">WJX74_004015</name>
</gene>
<dbReference type="GO" id="GO:0030488">
    <property type="term" value="P:tRNA methylation"/>
    <property type="evidence" value="ECO:0007669"/>
    <property type="project" value="TreeGrafter"/>
</dbReference>
<dbReference type="GO" id="GO:0046982">
    <property type="term" value="F:protein heterodimerization activity"/>
    <property type="evidence" value="ECO:0007669"/>
    <property type="project" value="InterPro"/>
</dbReference>
<dbReference type="AlphaFoldDB" id="A0AAW1RAS4"/>
<dbReference type="Proteomes" id="UP001438707">
    <property type="component" value="Unassembled WGS sequence"/>
</dbReference>
<dbReference type="PANTHER" id="PTHR12773">
    <property type="entry name" value="UPF0315 PROTEIN-RELATED"/>
    <property type="match status" value="1"/>
</dbReference>
<dbReference type="FunFam" id="2.20.25.10:FF:000018">
    <property type="entry name" value="Multifunctional methyltransferase subunit TRM112-like B"/>
    <property type="match status" value="1"/>
</dbReference>
<evidence type="ECO:0000256" key="1">
    <source>
        <dbReference type="ARBA" id="ARBA00007980"/>
    </source>
</evidence>
<dbReference type="Pfam" id="PF03966">
    <property type="entry name" value="Trm112p"/>
    <property type="match status" value="1"/>
</dbReference>
<comment type="subunit">
    <text evidence="2">Interacts with TRM9.</text>
</comment>
<protein>
    <recommendedName>
        <fullName evidence="5">Multifunctional methyltransferase subunit TRM112-like protein</fullName>
    </recommendedName>
</protein>
<comment type="caution">
    <text evidence="3">The sequence shown here is derived from an EMBL/GenBank/DDBJ whole genome shotgun (WGS) entry which is preliminary data.</text>
</comment>
<dbReference type="Gene3D" id="2.20.25.10">
    <property type="match status" value="1"/>
</dbReference>
<proteinExistence type="inferred from homology"/>
<keyword evidence="4" id="KW-1185">Reference proteome</keyword>
<accession>A0AAW1RAS4</accession>
<dbReference type="PANTHER" id="PTHR12773:SF0">
    <property type="entry name" value="MULTIFUNCTIONAL METHYLTRANSFERASE SUBUNIT TRM112-LIKE PROTEIN"/>
    <property type="match status" value="1"/>
</dbReference>
<sequence>MKLLTHNMLECRIKGIENRYPFVIEASQVDTVEQDFDPDFLRHMYPRLEWPALKAAADSLGVTGLPTSVSEDMLEDEEFLKVFHHALLEVVLIEGFLVCPESGRKFPVSKGIPNLLLNEDEV</sequence>
<comment type="similarity">
    <text evidence="1">Belongs to the TRM112 family.</text>
</comment>
<evidence type="ECO:0000313" key="4">
    <source>
        <dbReference type="Proteomes" id="UP001438707"/>
    </source>
</evidence>
<name>A0AAW1RAS4_9CHLO</name>